<dbReference type="AlphaFoldDB" id="A0A9N9K4N8"/>
<keyword evidence="2" id="KW-1185">Reference proteome</keyword>
<comment type="caution">
    <text evidence="1">The sequence shown here is derived from an EMBL/GenBank/DDBJ whole genome shotgun (WGS) entry which is preliminary data.</text>
</comment>
<reference evidence="1" key="1">
    <citation type="submission" date="2021-06" db="EMBL/GenBank/DDBJ databases">
        <authorList>
            <person name="Kallberg Y."/>
            <person name="Tangrot J."/>
            <person name="Rosling A."/>
        </authorList>
    </citation>
    <scope>NUCLEOTIDE SEQUENCE</scope>
    <source>
        <strain evidence="1">IN212</strain>
    </source>
</reference>
<dbReference type="InterPro" id="IPR006597">
    <property type="entry name" value="Sel1-like"/>
</dbReference>
<dbReference type="EMBL" id="CAJVPZ010085829">
    <property type="protein sequence ID" value="CAG8811694.1"/>
    <property type="molecule type" value="Genomic_DNA"/>
</dbReference>
<organism evidence="1 2">
    <name type="scientific">Racocetra fulgida</name>
    <dbReference type="NCBI Taxonomy" id="60492"/>
    <lineage>
        <taxon>Eukaryota</taxon>
        <taxon>Fungi</taxon>
        <taxon>Fungi incertae sedis</taxon>
        <taxon>Mucoromycota</taxon>
        <taxon>Glomeromycotina</taxon>
        <taxon>Glomeromycetes</taxon>
        <taxon>Diversisporales</taxon>
        <taxon>Gigasporaceae</taxon>
        <taxon>Racocetra</taxon>
    </lineage>
</organism>
<dbReference type="SMART" id="SM00671">
    <property type="entry name" value="SEL1"/>
    <property type="match status" value="1"/>
</dbReference>
<gene>
    <name evidence="1" type="ORF">RFULGI_LOCUS18819</name>
</gene>
<accession>A0A9N9K4N8</accession>
<dbReference type="Gene3D" id="1.25.40.10">
    <property type="entry name" value="Tetratricopeptide repeat domain"/>
    <property type="match status" value="1"/>
</dbReference>
<dbReference type="SUPFAM" id="SSF81901">
    <property type="entry name" value="HCP-like"/>
    <property type="match status" value="1"/>
</dbReference>
<evidence type="ECO:0000313" key="1">
    <source>
        <dbReference type="EMBL" id="CAG8811694.1"/>
    </source>
</evidence>
<evidence type="ECO:0000313" key="2">
    <source>
        <dbReference type="Proteomes" id="UP000789396"/>
    </source>
</evidence>
<dbReference type="OrthoDB" id="2384430at2759"/>
<name>A0A9N9K4N8_9GLOM</name>
<proteinExistence type="predicted"/>
<feature type="non-terminal residue" evidence="1">
    <location>
        <position position="1"/>
    </location>
</feature>
<dbReference type="InterPro" id="IPR011990">
    <property type="entry name" value="TPR-like_helical_dom_sf"/>
</dbReference>
<feature type="non-terminal residue" evidence="1">
    <location>
        <position position="64"/>
    </location>
</feature>
<dbReference type="Pfam" id="PF08238">
    <property type="entry name" value="Sel1"/>
    <property type="match status" value="2"/>
</dbReference>
<sequence>INMIRGFELLKQAAEMGVPNSPYELARCYEYAEGTEKDLNAALEWYQKALDNGQKCHDDRERVM</sequence>
<dbReference type="Proteomes" id="UP000789396">
    <property type="component" value="Unassembled WGS sequence"/>
</dbReference>
<protein>
    <submittedName>
        <fullName evidence="1">18871_t:CDS:1</fullName>
    </submittedName>
</protein>